<dbReference type="SUPFAM" id="SSF52540">
    <property type="entry name" value="P-loop containing nucleoside triphosphate hydrolases"/>
    <property type="match status" value="1"/>
</dbReference>
<sequence length="415" mass="47976">MLRPTSVWADLAFLFVRVVIHTVSDIIGLLCGRQRRQPGSVEVLRILARHKTDFSDDENFIYWHESNQPSSILLQPNWFVSKMTAKYAYFALLPTTIENLEANAVPFLWITFFQKAIKHARMPIGEFCEFGRPIGPPKGRVTFIHNVPRCGSTLLCKMLQVPSKNVIVLSEIEAICMLTYRKWNGKRNWDEDFVNRQLLPAVLNSICKNMTKSQLYIIKNQPHSVRQIEQLRHSFPEVCHLFMFRRDIEANMRSVIRLMSTNEGGWDRRLFDKLFFWCPAVCEALCVVGWFRTEMRFIQQINPRNISETAAIVVGSVFAQYEESKGHNDLVVFYEDLVEQPKECMITLFKYCGIPLEMVDSAVDAMNDGDSQAGTWLSSAELKKIPVEVTEADMARFRQIWKQISANVDHVLNQK</sequence>
<dbReference type="Gene3D" id="3.40.50.300">
    <property type="entry name" value="P-loop containing nucleotide triphosphate hydrolases"/>
    <property type="match status" value="1"/>
</dbReference>
<dbReference type="InterPro" id="IPR027417">
    <property type="entry name" value="P-loop_NTPase"/>
</dbReference>
<proteinExistence type="predicted"/>
<evidence type="ECO:0000313" key="2">
    <source>
        <dbReference type="WBParaSite" id="PSAMB.scaffold1278size33446.g12212.t1"/>
    </source>
</evidence>
<dbReference type="PANTHER" id="PTHR33844:SF1">
    <property type="entry name" value="SULFOTRANSFERASE DOMAIN-CONTAINING PROTEIN"/>
    <property type="match status" value="1"/>
</dbReference>
<dbReference type="Proteomes" id="UP000887566">
    <property type="component" value="Unplaced"/>
</dbReference>
<reference evidence="2" key="1">
    <citation type="submission" date="2022-11" db="UniProtKB">
        <authorList>
            <consortium name="WormBaseParasite"/>
        </authorList>
    </citation>
    <scope>IDENTIFICATION</scope>
</reference>
<evidence type="ECO:0000313" key="1">
    <source>
        <dbReference type="Proteomes" id="UP000887566"/>
    </source>
</evidence>
<organism evidence="1 2">
    <name type="scientific">Plectus sambesii</name>
    <dbReference type="NCBI Taxonomy" id="2011161"/>
    <lineage>
        <taxon>Eukaryota</taxon>
        <taxon>Metazoa</taxon>
        <taxon>Ecdysozoa</taxon>
        <taxon>Nematoda</taxon>
        <taxon>Chromadorea</taxon>
        <taxon>Plectida</taxon>
        <taxon>Plectina</taxon>
        <taxon>Plectoidea</taxon>
        <taxon>Plectidae</taxon>
        <taxon>Plectus</taxon>
    </lineage>
</organism>
<protein>
    <submittedName>
        <fullName evidence="2">Sulfotransferase</fullName>
    </submittedName>
</protein>
<dbReference type="WBParaSite" id="PSAMB.scaffold1278size33446.g12212.t1">
    <property type="protein sequence ID" value="PSAMB.scaffold1278size33446.g12212.t1"/>
    <property type="gene ID" value="PSAMB.scaffold1278size33446.g12212"/>
</dbReference>
<dbReference type="PANTHER" id="PTHR33844">
    <property type="entry name" value="SULFOTRANSFER_1 DOMAIN-CONTAINING PROTEIN"/>
    <property type="match status" value="1"/>
</dbReference>
<accession>A0A914UUR0</accession>
<dbReference type="AlphaFoldDB" id="A0A914UUR0"/>
<name>A0A914UUR0_9BILA</name>
<keyword evidence="1" id="KW-1185">Reference proteome</keyword>